<keyword evidence="3" id="KW-1185">Reference proteome</keyword>
<dbReference type="STRING" id="445960.SAMN05421542_2020"/>
<reference evidence="2 4" key="2">
    <citation type="submission" date="2018-06" db="EMBL/GenBank/DDBJ databases">
        <authorList>
            <consortium name="Pathogen Informatics"/>
            <person name="Doyle S."/>
        </authorList>
    </citation>
    <scope>NUCLEOTIDE SEQUENCE [LARGE SCALE GENOMIC DNA]</scope>
    <source>
        <strain evidence="2 4">NCTC13492</strain>
    </source>
</reference>
<evidence type="ECO:0000313" key="1">
    <source>
        <dbReference type="EMBL" id="SDI85197.1"/>
    </source>
</evidence>
<dbReference type="InterPro" id="IPR058074">
    <property type="entry name" value="Bacteriocin-like"/>
</dbReference>
<gene>
    <name evidence="2" type="ORF">NCTC13492_01204</name>
    <name evidence="1" type="ORF">SAMN05421542_2020</name>
</gene>
<proteinExistence type="predicted"/>
<dbReference type="EMBL" id="FNEG01000003">
    <property type="protein sequence ID" value="SDI85197.1"/>
    <property type="molecule type" value="Genomic_DNA"/>
</dbReference>
<sequence length="53" mass="5934">MKKFKKVTREHLKSIKGGIDYCAAGYLYTCDDMAICEAELGIPCSCRCIPYVP</sequence>
<dbReference type="AlphaFoldDB" id="A0A2X2VVG2"/>
<reference evidence="1 3" key="1">
    <citation type="submission" date="2016-10" db="EMBL/GenBank/DDBJ databases">
        <authorList>
            <person name="Varghese N."/>
            <person name="Submissions S."/>
        </authorList>
    </citation>
    <scope>NUCLEOTIDE SEQUENCE [LARGE SCALE GENOMIC DNA]</scope>
    <source>
        <strain evidence="1 3">DSM 19299</strain>
    </source>
</reference>
<accession>A0A2X2VVG2</accession>
<dbReference type="NCBIfam" id="NF047798">
    <property type="entry name" value="leader_Chryseo"/>
    <property type="match status" value="1"/>
</dbReference>
<name>A0A2X2VVG2_CHRJE</name>
<evidence type="ECO:0000313" key="2">
    <source>
        <dbReference type="EMBL" id="SQB27615.1"/>
    </source>
</evidence>
<evidence type="ECO:0000313" key="3">
    <source>
        <dbReference type="Proteomes" id="UP000199426"/>
    </source>
</evidence>
<dbReference type="EMBL" id="UAWB01000002">
    <property type="protein sequence ID" value="SQB27615.1"/>
    <property type="molecule type" value="Genomic_DNA"/>
</dbReference>
<dbReference type="Proteomes" id="UP000199426">
    <property type="component" value="Unassembled WGS sequence"/>
</dbReference>
<protein>
    <submittedName>
        <fullName evidence="2">Uncharacterized protein</fullName>
    </submittedName>
</protein>
<organism evidence="2 4">
    <name type="scientific">Chryseobacterium jejuense</name>
    <dbReference type="NCBI Taxonomy" id="445960"/>
    <lineage>
        <taxon>Bacteria</taxon>
        <taxon>Pseudomonadati</taxon>
        <taxon>Bacteroidota</taxon>
        <taxon>Flavobacteriia</taxon>
        <taxon>Flavobacteriales</taxon>
        <taxon>Weeksellaceae</taxon>
        <taxon>Chryseobacterium group</taxon>
        <taxon>Chryseobacterium</taxon>
    </lineage>
</organism>
<dbReference type="Proteomes" id="UP000251670">
    <property type="component" value="Unassembled WGS sequence"/>
</dbReference>
<evidence type="ECO:0000313" key="4">
    <source>
        <dbReference type="Proteomes" id="UP000251670"/>
    </source>
</evidence>